<dbReference type="SUPFAM" id="SSF56436">
    <property type="entry name" value="C-type lectin-like"/>
    <property type="match status" value="1"/>
</dbReference>
<comment type="caution">
    <text evidence="3">The sequence shown here is derived from an EMBL/GenBank/DDBJ whole genome shotgun (WGS) entry which is preliminary data.</text>
</comment>
<keyword evidence="1" id="KW-1133">Transmembrane helix</keyword>
<evidence type="ECO:0000313" key="4">
    <source>
        <dbReference type="Proteomes" id="UP000320176"/>
    </source>
</evidence>
<keyword evidence="4" id="KW-1185">Reference proteome</keyword>
<organism evidence="3 4">
    <name type="scientific">Stieleria varia</name>
    <dbReference type="NCBI Taxonomy" id="2528005"/>
    <lineage>
        <taxon>Bacteria</taxon>
        <taxon>Pseudomonadati</taxon>
        <taxon>Planctomycetota</taxon>
        <taxon>Planctomycetia</taxon>
        <taxon>Pirellulales</taxon>
        <taxon>Pirellulaceae</taxon>
        <taxon>Stieleria</taxon>
    </lineage>
</organism>
<reference evidence="3 4" key="1">
    <citation type="submission" date="2019-02" db="EMBL/GenBank/DDBJ databases">
        <title>Deep-cultivation of Planctomycetes and their phenomic and genomic characterization uncovers novel biology.</title>
        <authorList>
            <person name="Wiegand S."/>
            <person name="Jogler M."/>
            <person name="Boedeker C."/>
            <person name="Pinto D."/>
            <person name="Vollmers J."/>
            <person name="Rivas-Marin E."/>
            <person name="Kohn T."/>
            <person name="Peeters S.H."/>
            <person name="Heuer A."/>
            <person name="Rast P."/>
            <person name="Oberbeckmann S."/>
            <person name="Bunk B."/>
            <person name="Jeske O."/>
            <person name="Meyerdierks A."/>
            <person name="Storesund J.E."/>
            <person name="Kallscheuer N."/>
            <person name="Luecker S."/>
            <person name="Lage O.M."/>
            <person name="Pohl T."/>
            <person name="Merkel B.J."/>
            <person name="Hornburger P."/>
            <person name="Mueller R.-W."/>
            <person name="Bruemmer F."/>
            <person name="Labrenz M."/>
            <person name="Spormann A.M."/>
            <person name="Op Den Camp H."/>
            <person name="Overmann J."/>
            <person name="Amann R."/>
            <person name="Jetten M.S.M."/>
            <person name="Mascher T."/>
            <person name="Medema M.H."/>
            <person name="Devos D.P."/>
            <person name="Kaster A.-K."/>
            <person name="Ovreas L."/>
            <person name="Rohde M."/>
            <person name="Galperin M.Y."/>
            <person name="Jogler C."/>
        </authorList>
    </citation>
    <scope>NUCLEOTIDE SEQUENCE [LARGE SCALE GENOMIC DNA]</scope>
    <source>
        <strain evidence="3 4">Pla52n</strain>
    </source>
</reference>
<dbReference type="PANTHER" id="PTHR23150:SF19">
    <property type="entry name" value="FORMYLGLYCINE-GENERATING ENZYME"/>
    <property type="match status" value="1"/>
</dbReference>
<dbReference type="Proteomes" id="UP000320176">
    <property type="component" value="Unassembled WGS sequence"/>
</dbReference>
<evidence type="ECO:0000313" key="3">
    <source>
        <dbReference type="EMBL" id="TWT98316.1"/>
    </source>
</evidence>
<dbReference type="InterPro" id="IPR005532">
    <property type="entry name" value="SUMF_dom"/>
</dbReference>
<dbReference type="EMBL" id="SJPN01000006">
    <property type="protein sequence ID" value="TWT98316.1"/>
    <property type="molecule type" value="Genomic_DNA"/>
</dbReference>
<feature type="transmembrane region" description="Helical" evidence="1">
    <location>
        <begin position="20"/>
        <end position="41"/>
    </location>
</feature>
<keyword evidence="1" id="KW-0812">Transmembrane</keyword>
<sequence>MPHLSDLRYNARSHSSRDRFARWTIASAALMVAMAILAPTITQAESPASATPGISKEKPASGPSVKVAEGYMVPYSIKVPGTDVTVEMIPVPGGEFMMGSPESEEGHREDEGPQVKVVVEPMWVAKTEVTWELYKEYMKLYGIFKDFESKKIRPITDENKVDAITAPTELYDPSFTYEYGEEPQQPAVTMTQYAAQQFTKWISLVSGTQYRLPTEAEWEYAARGGTSTAYSWGNASDNIEDYAYLFDNSDEGAGFVGTKKPNPFGLHDMHGNAAEWTVNAYTENGYADFADKQPIAAVDMVKWPETAFPSVVRGGSWWDEEKEALRSAARLASNDEDWKEEDPNFPLSPWWFTSDPARGVGMRIFRSYKELPREKITKFWEASADDVKGDVQLRIEGGRGGLGLVDKELPAAIEKLQK</sequence>
<dbReference type="GO" id="GO:0004674">
    <property type="term" value="F:protein serine/threonine kinase activity"/>
    <property type="evidence" value="ECO:0007669"/>
    <property type="project" value="UniProtKB-EC"/>
</dbReference>
<dbReference type="Pfam" id="PF03781">
    <property type="entry name" value="FGE-sulfatase"/>
    <property type="match status" value="1"/>
</dbReference>
<evidence type="ECO:0000259" key="2">
    <source>
        <dbReference type="Pfam" id="PF03781"/>
    </source>
</evidence>
<keyword evidence="3" id="KW-0418">Kinase</keyword>
<dbReference type="EC" id="2.7.11.1" evidence="3"/>
<evidence type="ECO:0000256" key="1">
    <source>
        <dbReference type="SAM" id="Phobius"/>
    </source>
</evidence>
<dbReference type="PANTHER" id="PTHR23150">
    <property type="entry name" value="SULFATASE MODIFYING FACTOR 1, 2"/>
    <property type="match status" value="1"/>
</dbReference>
<keyword evidence="1" id="KW-0472">Membrane</keyword>
<dbReference type="AlphaFoldDB" id="A0A5C6AFX9"/>
<accession>A0A5C6AFX9</accession>
<name>A0A5C6AFX9_9BACT</name>
<dbReference type="RefSeq" id="WP_390620403.1">
    <property type="nucleotide sequence ID" value="NZ_CP151726.1"/>
</dbReference>
<feature type="domain" description="Sulfatase-modifying factor enzyme-like" evidence="2">
    <location>
        <begin position="86"/>
        <end position="339"/>
    </location>
</feature>
<keyword evidence="3" id="KW-0808">Transferase</keyword>
<dbReference type="GO" id="GO:0120147">
    <property type="term" value="F:formylglycine-generating oxidase activity"/>
    <property type="evidence" value="ECO:0007669"/>
    <property type="project" value="TreeGrafter"/>
</dbReference>
<protein>
    <submittedName>
        <fullName evidence="3">Serine/threonine-protein kinase pkn1</fullName>
        <ecNumber evidence="3">2.7.11.1</ecNumber>
    </submittedName>
</protein>
<gene>
    <name evidence="3" type="primary">pkn1_5</name>
    <name evidence="3" type="ORF">Pla52n_48280</name>
</gene>
<dbReference type="Gene3D" id="3.90.1580.10">
    <property type="entry name" value="paralog of FGE (formylglycine-generating enzyme)"/>
    <property type="match status" value="1"/>
</dbReference>
<dbReference type="InterPro" id="IPR051043">
    <property type="entry name" value="Sulfatase_Mod_Factor_Kinase"/>
</dbReference>
<proteinExistence type="predicted"/>
<dbReference type="InterPro" id="IPR016187">
    <property type="entry name" value="CTDL_fold"/>
</dbReference>
<dbReference type="InterPro" id="IPR042095">
    <property type="entry name" value="SUMF_sf"/>
</dbReference>